<proteinExistence type="predicted"/>
<organism evidence="2 3">
    <name type="scientific">Zancudomyces culisetae</name>
    <name type="common">Gut fungus</name>
    <name type="synonym">Smittium culisetae</name>
    <dbReference type="NCBI Taxonomy" id="1213189"/>
    <lineage>
        <taxon>Eukaryota</taxon>
        <taxon>Fungi</taxon>
        <taxon>Fungi incertae sedis</taxon>
        <taxon>Zoopagomycota</taxon>
        <taxon>Kickxellomycotina</taxon>
        <taxon>Harpellomycetes</taxon>
        <taxon>Harpellales</taxon>
        <taxon>Legeriomycetaceae</taxon>
        <taxon>Zancudomyces</taxon>
    </lineage>
</organism>
<dbReference type="Proteomes" id="UP000188320">
    <property type="component" value="Unassembled WGS sequence"/>
</dbReference>
<dbReference type="AlphaFoldDB" id="A0A1R1PGA8"/>
<sequence>MTIKAKRTRTRTGATVKSVTSTGQIDVDRTISNKLVMKKWKKIVPQYPQRIYTNRKRLRNDASIAGKENIKIPIVASKTRIKTTSPEKQLLKKCAVSVVIDSKVSENDKQTTPTTDSKRRGCLTISHPGQTKMDINRVTKKCVAATTTTTTSKSGCGVLTIKKTKQRDQPKTFKNNTGKRSPKQKQSKDDIKVRTFSFKNWVGVSNVLKRSQRILKTQMTKDDEACKIPYSKICAQLPSNSNTRDIRACQNIGVDMTANIKGKRNQGFKFDNKNTVRINNGFFSGKLYITAKK</sequence>
<protein>
    <submittedName>
        <fullName evidence="2">Uncharacterized protein</fullName>
    </submittedName>
</protein>
<accession>A0A1R1PGA8</accession>
<comment type="caution">
    <text evidence="2">The sequence shown here is derived from an EMBL/GenBank/DDBJ whole genome shotgun (WGS) entry which is preliminary data.</text>
</comment>
<name>A0A1R1PGA8_ZANCU</name>
<evidence type="ECO:0000313" key="3">
    <source>
        <dbReference type="Proteomes" id="UP000188320"/>
    </source>
</evidence>
<reference evidence="3" key="1">
    <citation type="submission" date="2017-01" db="EMBL/GenBank/DDBJ databases">
        <authorList>
            <person name="Wang Y."/>
            <person name="White M."/>
            <person name="Kvist S."/>
            <person name="Moncalvo J.-M."/>
        </authorList>
    </citation>
    <scope>NUCLEOTIDE SEQUENCE [LARGE SCALE GENOMIC DNA]</scope>
    <source>
        <strain evidence="3">COL-18-3</strain>
    </source>
</reference>
<keyword evidence="3" id="KW-1185">Reference proteome</keyword>
<gene>
    <name evidence="2" type="ORF">AX774_g6622</name>
</gene>
<evidence type="ECO:0000256" key="1">
    <source>
        <dbReference type="SAM" id="MobiDB-lite"/>
    </source>
</evidence>
<evidence type="ECO:0000313" key="2">
    <source>
        <dbReference type="EMBL" id="OMH79953.1"/>
    </source>
</evidence>
<feature type="region of interest" description="Disordered" evidence="1">
    <location>
        <begin position="165"/>
        <end position="190"/>
    </location>
</feature>
<dbReference type="EMBL" id="LSSK01001351">
    <property type="protein sequence ID" value="OMH79953.1"/>
    <property type="molecule type" value="Genomic_DNA"/>
</dbReference>